<keyword evidence="1" id="KW-0472">Membrane</keyword>
<comment type="caution">
    <text evidence="3">The sequence shown here is derived from an EMBL/GenBank/DDBJ whole genome shotgun (WGS) entry which is preliminary data.</text>
</comment>
<feature type="transmembrane region" description="Helical" evidence="1">
    <location>
        <begin position="140"/>
        <end position="161"/>
    </location>
</feature>
<evidence type="ECO:0000259" key="2">
    <source>
        <dbReference type="Pfam" id="PF25591"/>
    </source>
</evidence>
<dbReference type="Pfam" id="PF25591">
    <property type="entry name" value="LRV_2"/>
    <property type="match status" value="1"/>
</dbReference>
<dbReference type="InterPro" id="IPR057893">
    <property type="entry name" value="LRV_2"/>
</dbReference>
<feature type="domain" description="Leucine rich repeat variant" evidence="2">
    <location>
        <begin position="176"/>
        <end position="210"/>
    </location>
</feature>
<evidence type="ECO:0000256" key="1">
    <source>
        <dbReference type="SAM" id="Phobius"/>
    </source>
</evidence>
<feature type="transmembrane region" description="Helical" evidence="1">
    <location>
        <begin position="97"/>
        <end position="119"/>
    </location>
</feature>
<dbReference type="Proteomes" id="UP000245514">
    <property type="component" value="Unassembled WGS sequence"/>
</dbReference>
<proteinExistence type="predicted"/>
<evidence type="ECO:0000313" key="3">
    <source>
        <dbReference type="EMBL" id="PWI27928.1"/>
    </source>
</evidence>
<dbReference type="RefSeq" id="WP_109303449.1">
    <property type="nucleotide sequence ID" value="NZ_QFWG01000004.1"/>
</dbReference>
<name>A0ABX5L5Z0_9MICC</name>
<protein>
    <recommendedName>
        <fullName evidence="2">Leucine rich repeat variant domain-containing protein</fullName>
    </recommendedName>
</protein>
<dbReference type="EMBL" id="QFWG01000004">
    <property type="protein sequence ID" value="PWI27928.1"/>
    <property type="molecule type" value="Genomic_DNA"/>
</dbReference>
<sequence>MSNGPEQDQNAMTNVPQSRLQSWTSWLPMVAAGLSVLAFLSVFFPVGTVFSGGSQQPQSLFDAEDGSQFFAFFLMILAGVSVVIAAIAFFVPRKPLLWIYPFVGIAVSVFGAVLYLFMFSVMGSAEKKYGIQIAPGSGSILGLVACSLLMIACIVALFAGLTTRGAATNETLPADASAAELQELAATKPELWEQIRQHPNCYPELEEWIKLAQRMN</sequence>
<gene>
    <name evidence="3" type="ORF">CAY35_04160</name>
</gene>
<evidence type="ECO:0000313" key="4">
    <source>
        <dbReference type="Proteomes" id="UP000245514"/>
    </source>
</evidence>
<feature type="transmembrane region" description="Helical" evidence="1">
    <location>
        <begin position="26"/>
        <end position="50"/>
    </location>
</feature>
<reference evidence="3 4" key="1">
    <citation type="submission" date="2018-05" db="EMBL/GenBank/DDBJ databases">
        <title>Draft Genome Sequence of Arthrobacter cumminsii IME1328, Isolated from a Patient Who Suffered from Foot Ulcers in China.</title>
        <authorList>
            <person name="Li M."/>
            <person name="Jiang Z."/>
            <person name="Sun Q."/>
            <person name="Tong Y."/>
        </authorList>
    </citation>
    <scope>NUCLEOTIDE SEQUENCE [LARGE SCALE GENOMIC DNA]</scope>
    <source>
        <strain evidence="3 4">IME1328</strain>
    </source>
</reference>
<keyword evidence="1" id="KW-1133">Transmembrane helix</keyword>
<keyword evidence="1" id="KW-0812">Transmembrane</keyword>
<organism evidence="3 4">
    <name type="scientific">Pseudoglutamicibacter cumminsii</name>
    <dbReference type="NCBI Taxonomy" id="156979"/>
    <lineage>
        <taxon>Bacteria</taxon>
        <taxon>Bacillati</taxon>
        <taxon>Actinomycetota</taxon>
        <taxon>Actinomycetes</taxon>
        <taxon>Micrococcales</taxon>
        <taxon>Micrococcaceae</taxon>
        <taxon>Pseudoglutamicibacter</taxon>
    </lineage>
</organism>
<keyword evidence="4" id="KW-1185">Reference proteome</keyword>
<feature type="transmembrane region" description="Helical" evidence="1">
    <location>
        <begin position="70"/>
        <end position="91"/>
    </location>
</feature>
<accession>A0ABX5L5Z0</accession>